<dbReference type="Proteomes" id="UP000093695">
    <property type="component" value="Chromosome"/>
</dbReference>
<feature type="region of interest" description="Disordered" evidence="1">
    <location>
        <begin position="74"/>
        <end position="94"/>
    </location>
</feature>
<dbReference type="KEGG" id="aori:SD37_28125"/>
<reference evidence="2 3" key="1">
    <citation type="journal article" date="2015" name="Genome Announc.">
        <title>Draft Genome Sequence of Norvancomycin-Producing Strain Amycolatopsis orientalis CPCC200066.</title>
        <authorList>
            <person name="Lei X."/>
            <person name="Yuan F."/>
            <person name="Shi Y."/>
            <person name="Li X."/>
            <person name="Wang L."/>
            <person name="Hong B."/>
        </authorList>
    </citation>
    <scope>NUCLEOTIDE SEQUENCE [LARGE SCALE GENOMIC DNA]</scope>
    <source>
        <strain evidence="2 3">B-37</strain>
    </source>
</reference>
<evidence type="ECO:0000313" key="2">
    <source>
        <dbReference type="EMBL" id="ANN19109.1"/>
    </source>
</evidence>
<organism evidence="2 3">
    <name type="scientific">Amycolatopsis orientalis</name>
    <name type="common">Nocardia orientalis</name>
    <dbReference type="NCBI Taxonomy" id="31958"/>
    <lineage>
        <taxon>Bacteria</taxon>
        <taxon>Bacillati</taxon>
        <taxon>Actinomycetota</taxon>
        <taxon>Actinomycetes</taxon>
        <taxon>Pseudonocardiales</taxon>
        <taxon>Pseudonocardiaceae</taxon>
        <taxon>Amycolatopsis</taxon>
    </lineage>
</organism>
<protein>
    <submittedName>
        <fullName evidence="2">Uncharacterized protein</fullName>
    </submittedName>
</protein>
<dbReference type="RefSeq" id="WP_044850101.1">
    <property type="nucleotide sequence ID" value="NZ_CP016174.1"/>
</dbReference>
<dbReference type="AlphaFoldDB" id="A0A193C3U2"/>
<name>A0A193C3U2_AMYOR</name>
<accession>A0A193C3U2</accession>
<sequence>MTGTQSFAEELAVRGTPAVGVWNRLEGRPRTTGFDRALRAEVRDPLWMLTRQWQLGEFRGTDAGSPVTVTYAVSPSRPSRFQPPTGPPQDLSADRPLETVAERRRPQLTFGTPGTEKIGFDLRLAIGRHWFKLMAADQLLLGNLLGFRNAYIERYPIALPDPRNPDDVAKLAHPEVWSMMQTVAGRRMDGYLFYLHLKSGGHAEDGTGLLGQIQSDRIRKLGARLVRWYEKLIDRPVAEPTDATWDPGRFEHRFSVAAGVEGGGEKKLSAEEYPGGTLEWHAFSVDPQDPVGGTKPPEPTLTRTVFPAPVRYSGMPLARWWAQEDGKTNFAAVRPDSTDLARLVFLEFALVFSNDWYQVPCDLPAGTLAKIRGLVVTDVFGQKQWITPAGRGRDEDWRRWSMFTLDVAGRDDVEADTDLLLPPSVPKVAEGPALEEVLLIRDETANLVWGIEQTITTPAGEPRRGSEAAAEVVAFRRRLHDAVAAADGEDPPRAPISYVAMNSVPEHWIPFIPVHAPGDNREIRLQRAAMPDVVDRRPVQPRTTLLRPGLDDLPAGQQPQYYVNEEEVPRAGTRLSVAYNRTRWRDGRVVVWLSARRGVGRGEGSSGLAFDLLEDTPLPPAP</sequence>
<evidence type="ECO:0000313" key="3">
    <source>
        <dbReference type="Proteomes" id="UP000093695"/>
    </source>
</evidence>
<evidence type="ECO:0000256" key="1">
    <source>
        <dbReference type="SAM" id="MobiDB-lite"/>
    </source>
</evidence>
<proteinExistence type="predicted"/>
<dbReference type="EMBL" id="CP016174">
    <property type="protein sequence ID" value="ANN19109.1"/>
    <property type="molecule type" value="Genomic_DNA"/>
</dbReference>
<dbReference type="eggNOG" id="ENOG502Z7I8">
    <property type="taxonomic scope" value="Bacteria"/>
</dbReference>
<gene>
    <name evidence="2" type="ORF">SD37_28125</name>
</gene>
<dbReference type="STRING" id="31958.SD37_28125"/>
<keyword evidence="3" id="KW-1185">Reference proteome</keyword>